<dbReference type="InterPro" id="IPR029016">
    <property type="entry name" value="GAF-like_dom_sf"/>
</dbReference>
<sequence length="455" mass="50060">MPKHYQGIMRLVSQSPWIDAGEAEPAMQLVLDNLCQGLQVDRAGIWLFDASRSQIQCRQLLDRTSGFLDEPIVLTEQSFPRYFSALLHDRVIAADDAHTHEATAEFSECYLTPLGINSMLDVPVRHHGELIGIICCEHRGEARQWRSEDVVFAGSMGDLIGRAINAAEMMSFRSQLQQLNAELEQRVAQRNAELETAHRQLVESEKMAALGGLVAGVAHEVNTPLGVAITATSLLTESLQQLQKLFTDGLLDENNFVQSLQEQQRIASLLQSNLERAATLVKSFKKTAVDQSSDIKQEFDLADVLNRTLQNLQPVSKKVCQLTLNCPDRIMLDSYPGSLSQIITNLVMNALHHAFEHQPNNALLTINVLPQAGFVLIQVQDNGQGMTAEIQKKIFDPFFTTKRGAGGSGLGLSIAYNLTVQQLGGKIRVQSAPQQGCLFEIQLPLAATPAATAQT</sequence>
<dbReference type="PRINTS" id="PR00344">
    <property type="entry name" value="BCTRLSENSOR"/>
</dbReference>
<comment type="catalytic activity">
    <reaction evidence="1">
        <text>ATP + protein L-histidine = ADP + protein N-phospho-L-histidine.</text>
        <dbReference type="EC" id="2.7.13.3"/>
    </reaction>
</comment>
<dbReference type="Gene3D" id="3.30.450.40">
    <property type="match status" value="1"/>
</dbReference>
<dbReference type="InterPro" id="IPR036097">
    <property type="entry name" value="HisK_dim/P_sf"/>
</dbReference>
<reference evidence="7" key="1">
    <citation type="journal article" date="2019" name="Int. J. Syst. Evol. Microbiol.">
        <title>The Global Catalogue of Microorganisms (GCM) 10K type strain sequencing project: providing services to taxonomists for standard genome sequencing and annotation.</title>
        <authorList>
            <consortium name="The Broad Institute Genomics Platform"/>
            <consortium name="The Broad Institute Genome Sequencing Center for Infectious Disease"/>
            <person name="Wu L."/>
            <person name="Ma J."/>
        </authorList>
    </citation>
    <scope>NUCLEOTIDE SEQUENCE [LARGE SCALE GENOMIC DNA]</scope>
    <source>
        <strain evidence="7">DT28</strain>
    </source>
</reference>
<dbReference type="InterPro" id="IPR036890">
    <property type="entry name" value="HATPase_C_sf"/>
</dbReference>
<organism evidence="6 7">
    <name type="scientific">Rheinheimera marina</name>
    <dbReference type="NCBI Taxonomy" id="1774958"/>
    <lineage>
        <taxon>Bacteria</taxon>
        <taxon>Pseudomonadati</taxon>
        <taxon>Pseudomonadota</taxon>
        <taxon>Gammaproteobacteria</taxon>
        <taxon>Chromatiales</taxon>
        <taxon>Chromatiaceae</taxon>
        <taxon>Rheinheimera</taxon>
    </lineage>
</organism>
<dbReference type="PROSITE" id="PS50109">
    <property type="entry name" value="HIS_KIN"/>
    <property type="match status" value="1"/>
</dbReference>
<dbReference type="Proteomes" id="UP001595962">
    <property type="component" value="Unassembled WGS sequence"/>
</dbReference>
<dbReference type="SUPFAM" id="SSF47384">
    <property type="entry name" value="Homodimeric domain of signal transducing histidine kinase"/>
    <property type="match status" value="1"/>
</dbReference>
<keyword evidence="6" id="KW-0808">Transferase</keyword>
<dbReference type="EC" id="2.7.13.3" evidence="2"/>
<feature type="coiled-coil region" evidence="4">
    <location>
        <begin position="169"/>
        <end position="200"/>
    </location>
</feature>
<evidence type="ECO:0000256" key="4">
    <source>
        <dbReference type="SAM" id="Coils"/>
    </source>
</evidence>
<dbReference type="PANTHER" id="PTHR43065">
    <property type="entry name" value="SENSOR HISTIDINE KINASE"/>
    <property type="match status" value="1"/>
</dbReference>
<protein>
    <recommendedName>
        <fullName evidence="2">histidine kinase</fullName>
        <ecNumber evidence="2">2.7.13.3</ecNumber>
    </recommendedName>
</protein>
<dbReference type="Gene3D" id="1.10.287.130">
    <property type="match status" value="1"/>
</dbReference>
<dbReference type="GO" id="GO:0016301">
    <property type="term" value="F:kinase activity"/>
    <property type="evidence" value="ECO:0007669"/>
    <property type="project" value="UniProtKB-KW"/>
</dbReference>
<dbReference type="PANTHER" id="PTHR43065:SF42">
    <property type="entry name" value="TWO-COMPONENT SENSOR PPRA"/>
    <property type="match status" value="1"/>
</dbReference>
<dbReference type="SUPFAM" id="SSF55874">
    <property type="entry name" value="ATPase domain of HSP90 chaperone/DNA topoisomerase II/histidine kinase"/>
    <property type="match status" value="1"/>
</dbReference>
<keyword evidence="3" id="KW-0597">Phosphoprotein</keyword>
<dbReference type="InterPro" id="IPR003661">
    <property type="entry name" value="HisK_dim/P_dom"/>
</dbReference>
<dbReference type="CDD" id="cd00082">
    <property type="entry name" value="HisKA"/>
    <property type="match status" value="1"/>
</dbReference>
<evidence type="ECO:0000259" key="5">
    <source>
        <dbReference type="PROSITE" id="PS50109"/>
    </source>
</evidence>
<comment type="caution">
    <text evidence="6">The sequence shown here is derived from an EMBL/GenBank/DDBJ whole genome shotgun (WGS) entry which is preliminary data.</text>
</comment>
<dbReference type="Pfam" id="PF01590">
    <property type="entry name" value="GAF"/>
    <property type="match status" value="1"/>
</dbReference>
<dbReference type="InterPro" id="IPR005467">
    <property type="entry name" value="His_kinase_dom"/>
</dbReference>
<proteinExistence type="predicted"/>
<dbReference type="SUPFAM" id="SSF55781">
    <property type="entry name" value="GAF domain-like"/>
    <property type="match status" value="1"/>
</dbReference>
<accession>A0ABV9JP08</accession>
<evidence type="ECO:0000313" key="6">
    <source>
        <dbReference type="EMBL" id="MFC4656002.1"/>
    </source>
</evidence>
<evidence type="ECO:0000256" key="3">
    <source>
        <dbReference type="ARBA" id="ARBA00022553"/>
    </source>
</evidence>
<gene>
    <name evidence="6" type="ORF">ACFO3I_13385</name>
</gene>
<dbReference type="CDD" id="cd00075">
    <property type="entry name" value="HATPase"/>
    <property type="match status" value="1"/>
</dbReference>
<evidence type="ECO:0000256" key="2">
    <source>
        <dbReference type="ARBA" id="ARBA00012438"/>
    </source>
</evidence>
<dbReference type="EMBL" id="JBHSGB010000012">
    <property type="protein sequence ID" value="MFC4656002.1"/>
    <property type="molecule type" value="Genomic_DNA"/>
</dbReference>
<evidence type="ECO:0000313" key="7">
    <source>
        <dbReference type="Proteomes" id="UP001595962"/>
    </source>
</evidence>
<feature type="domain" description="Histidine kinase" evidence="5">
    <location>
        <begin position="216"/>
        <end position="447"/>
    </location>
</feature>
<keyword evidence="7" id="KW-1185">Reference proteome</keyword>
<dbReference type="SMART" id="SM00065">
    <property type="entry name" value="GAF"/>
    <property type="match status" value="1"/>
</dbReference>
<dbReference type="InterPro" id="IPR003594">
    <property type="entry name" value="HATPase_dom"/>
</dbReference>
<keyword evidence="6" id="KW-0418">Kinase</keyword>
<dbReference type="InterPro" id="IPR004358">
    <property type="entry name" value="Sig_transdc_His_kin-like_C"/>
</dbReference>
<dbReference type="RefSeq" id="WP_377334667.1">
    <property type="nucleotide sequence ID" value="NZ_JBHSGB010000012.1"/>
</dbReference>
<evidence type="ECO:0000256" key="1">
    <source>
        <dbReference type="ARBA" id="ARBA00000085"/>
    </source>
</evidence>
<name>A0ABV9JP08_9GAMM</name>
<keyword evidence="4" id="KW-0175">Coiled coil</keyword>
<dbReference type="SMART" id="SM00387">
    <property type="entry name" value="HATPase_c"/>
    <property type="match status" value="1"/>
</dbReference>
<dbReference type="InterPro" id="IPR003018">
    <property type="entry name" value="GAF"/>
</dbReference>
<dbReference type="Pfam" id="PF02518">
    <property type="entry name" value="HATPase_c"/>
    <property type="match status" value="1"/>
</dbReference>
<dbReference type="Gene3D" id="3.30.565.10">
    <property type="entry name" value="Histidine kinase-like ATPase, C-terminal domain"/>
    <property type="match status" value="1"/>
</dbReference>